<evidence type="ECO:0000313" key="1">
    <source>
        <dbReference type="EMBL" id="DAE25013.1"/>
    </source>
</evidence>
<organism evidence="1">
    <name type="scientific">Myoviridae sp. ct78050</name>
    <dbReference type="NCBI Taxonomy" id="2826617"/>
    <lineage>
        <taxon>Viruses</taxon>
        <taxon>Duplodnaviria</taxon>
        <taxon>Heunggongvirae</taxon>
        <taxon>Uroviricota</taxon>
        <taxon>Caudoviricetes</taxon>
    </lineage>
</organism>
<accession>A0A8S5R217</accession>
<reference evidence="1" key="1">
    <citation type="journal article" date="2021" name="Proc. Natl. Acad. Sci. U.S.A.">
        <title>A Catalog of Tens of Thousands of Viruses from Human Metagenomes Reveals Hidden Associations with Chronic Diseases.</title>
        <authorList>
            <person name="Tisza M.J."/>
            <person name="Buck C.B."/>
        </authorList>
    </citation>
    <scope>NUCLEOTIDE SEQUENCE</scope>
    <source>
        <strain evidence="1">Ct78050</strain>
    </source>
</reference>
<sequence>MILENNLRLFDKEKRRRKSDKQSYFSRKIDQES</sequence>
<dbReference type="EMBL" id="BK015791">
    <property type="protein sequence ID" value="DAE25013.1"/>
    <property type="molecule type" value="Genomic_DNA"/>
</dbReference>
<proteinExistence type="predicted"/>
<protein>
    <submittedName>
        <fullName evidence="1">Uncharacterized protein</fullName>
    </submittedName>
</protein>
<name>A0A8S5R217_9CAUD</name>